<organism evidence="3 4">
    <name type="scientific">Amycolatopsis deserti</name>
    <dbReference type="NCBI Taxonomy" id="185696"/>
    <lineage>
        <taxon>Bacteria</taxon>
        <taxon>Bacillati</taxon>
        <taxon>Actinomycetota</taxon>
        <taxon>Actinomycetes</taxon>
        <taxon>Pseudonocardiales</taxon>
        <taxon>Pseudonocardiaceae</taxon>
        <taxon>Amycolatopsis</taxon>
    </lineage>
</organism>
<evidence type="ECO:0000256" key="1">
    <source>
        <dbReference type="SAM" id="MobiDB-lite"/>
    </source>
</evidence>
<feature type="compositionally biased region" description="Polar residues" evidence="1">
    <location>
        <begin position="129"/>
        <end position="139"/>
    </location>
</feature>
<evidence type="ECO:0000256" key="2">
    <source>
        <dbReference type="SAM" id="SignalP"/>
    </source>
</evidence>
<keyword evidence="2" id="KW-0732">Signal</keyword>
<reference evidence="4" key="1">
    <citation type="journal article" date="2019" name="Int. J. Syst. Evol. Microbiol.">
        <title>The Global Catalogue of Microorganisms (GCM) 10K type strain sequencing project: providing services to taxonomists for standard genome sequencing and annotation.</title>
        <authorList>
            <consortium name="The Broad Institute Genomics Platform"/>
            <consortium name="The Broad Institute Genome Sequencing Center for Infectious Disease"/>
            <person name="Wu L."/>
            <person name="Ma J."/>
        </authorList>
    </citation>
    <scope>NUCLEOTIDE SEQUENCE [LARGE SCALE GENOMIC DNA]</scope>
    <source>
        <strain evidence="4">CGMCC 4.7677</strain>
    </source>
</reference>
<comment type="caution">
    <text evidence="3">The sequence shown here is derived from an EMBL/GenBank/DDBJ whole genome shotgun (WGS) entry which is preliminary data.</text>
</comment>
<feature type="compositionally biased region" description="Polar residues" evidence="1">
    <location>
        <begin position="37"/>
        <end position="50"/>
    </location>
</feature>
<evidence type="ECO:0000313" key="4">
    <source>
        <dbReference type="Proteomes" id="UP000605897"/>
    </source>
</evidence>
<dbReference type="Proteomes" id="UP000605897">
    <property type="component" value="Unassembled WGS sequence"/>
</dbReference>
<evidence type="ECO:0000313" key="3">
    <source>
        <dbReference type="EMBL" id="GHE96529.1"/>
    </source>
</evidence>
<feature type="region of interest" description="Disordered" evidence="1">
    <location>
        <begin position="122"/>
        <end position="144"/>
    </location>
</feature>
<evidence type="ECO:0008006" key="5">
    <source>
        <dbReference type="Google" id="ProtNLM"/>
    </source>
</evidence>
<keyword evidence="4" id="KW-1185">Reference proteome</keyword>
<name>A0ABQ3IZ92_9PSEU</name>
<dbReference type="RefSeq" id="WP_191245291.1">
    <property type="nucleotide sequence ID" value="NZ_BNAU01000003.1"/>
</dbReference>
<feature type="region of interest" description="Disordered" evidence="1">
    <location>
        <begin position="18"/>
        <end position="50"/>
    </location>
</feature>
<sequence>MRHLVPAVAIALLLTGCSSSSQSDGGVPFQPKPTAPASASTSGQSETNGYTKLRLGDTAELSAKADGSQPATWTIEKIEIDPPCNGSTGTKHVLLLHVRANTGPDKNAAELIPEAFRYTSFAEPGENGGTTPANVSLCQSKEPGSGPLPVPYQRNQELTGTVALVVPEANGTLIQNSPGITGEGWEWWYPGR</sequence>
<accession>A0ABQ3IZ92</accession>
<dbReference type="PROSITE" id="PS51257">
    <property type="entry name" value="PROKAR_LIPOPROTEIN"/>
    <property type="match status" value="1"/>
</dbReference>
<dbReference type="EMBL" id="BNAU01000003">
    <property type="protein sequence ID" value="GHE96529.1"/>
    <property type="molecule type" value="Genomic_DNA"/>
</dbReference>
<feature type="chain" id="PRO_5045278588" description="DUF4352 domain-containing protein" evidence="2">
    <location>
        <begin position="24"/>
        <end position="192"/>
    </location>
</feature>
<protein>
    <recommendedName>
        <fullName evidence="5">DUF4352 domain-containing protein</fullName>
    </recommendedName>
</protein>
<proteinExistence type="predicted"/>
<feature type="signal peptide" evidence="2">
    <location>
        <begin position="1"/>
        <end position="23"/>
    </location>
</feature>
<gene>
    <name evidence="3" type="ORF">GCM10017786_31410</name>
</gene>